<evidence type="ECO:0000256" key="2">
    <source>
        <dbReference type="ARBA" id="ARBA00022692"/>
    </source>
</evidence>
<sequence length="1083" mass="124137">MKIFAIISIYFILSESCYFRNVEVEGDFYLATFLAFHTDEYCTGPISEAIAYQYEALLWAVERLNNHSFFGKEKLGLKVFDTCFSKFHTSKHLIDDILEHDTSKINYISSLYNCSDTKDNVVGILGPTTSAISETISTFFKKTNTEMATFGISATSTRLSNEQVFPNFFRVVPPDIIQTQSLVTLMENSGWNFILTMGTDDSYGTEGLKELHALLKEKKICYIECPRIKTSRIHWYEWGQKFENEIFEKINFKSIGIVFYGQPETFKSAVETLGGILRNKLVNITWIVTESYTEEIKDMSRNHELANFTVVNLELSNTLGLKEVNRYLQEKSGDTIMNPWWAECQQKKTQGNCLLKQFQKFPPKYTTAALDALYFYAQAIKNGLNQSKCETYRQCSELRSHVIKFLKGAQLDYNGQQWSEVVPEEYKNRNKTLLDENGDLILEFKNELLTIKSFRLNEKDGEGALVGYISKERLILKNEKSTETTFGKSQCPVSTKCTEYCEDITKLKYAYVKANKTTEKKNKFIIIAILPISENSDRADEIVNLKCSDDLRDLSAGYELFEAFKYAIEKYSTDVDGIVFDDCYNPLRPAKIFTDLLSGTLVATNIKGERVEVNNDDVIAIIGTESSDVTRNIAPFAEQMKVVQISFGATAVVFDNKKLFPNFLRTVPSDSAQAEAMVKVAVKLNWKCACIIHTTNLYGNGGADKLEEYAKKYGIFISFKRNFTSQNAKKNSDEENKEYTQIISKLEDDNSPKQIFYFGDNKPVTRLLKRLHDSRFRKTYLFIASESWGDSTTVVKDSEATAQNAIIVKINSPTGSDLNEQFDKYLDKRTLKYHKHVNNPWYNKYYQMANKCHLQESWQKSNHEKECDGVKRLKLDRSGRQFCYHVLTSVIAVIKAVELIKLRHYTESRYKEEKPFLKVFKQVKLKENSDATIFNEDGNGKSLYSFYYFTTDVNGSNVYKQINNLADFDIIINKSYKVVNQCEDPPPPSRNLLLLIIIVMSCAMGVIIIIACSFGIYKIVSFISRTRGPRETIRNQTNLEIHNWINQTNGMTRPNPRLRGDDDSIAFESVVHSVPGDMRVSYI</sequence>
<organism evidence="10 11">
    <name type="scientific">Dimorphilus gyrociliatus</name>
    <dbReference type="NCBI Taxonomy" id="2664684"/>
    <lineage>
        <taxon>Eukaryota</taxon>
        <taxon>Metazoa</taxon>
        <taxon>Spiralia</taxon>
        <taxon>Lophotrochozoa</taxon>
        <taxon>Annelida</taxon>
        <taxon>Polychaeta</taxon>
        <taxon>Polychaeta incertae sedis</taxon>
        <taxon>Dinophilidae</taxon>
        <taxon>Dimorphilus</taxon>
    </lineage>
</organism>
<evidence type="ECO:0000256" key="7">
    <source>
        <dbReference type="SAM" id="Phobius"/>
    </source>
</evidence>
<keyword evidence="8" id="KW-0732">Signal</keyword>
<dbReference type="Proteomes" id="UP000549394">
    <property type="component" value="Unassembled WGS sequence"/>
</dbReference>
<keyword evidence="2 7" id="KW-0812">Transmembrane</keyword>
<evidence type="ECO:0000313" key="11">
    <source>
        <dbReference type="Proteomes" id="UP000549394"/>
    </source>
</evidence>
<keyword evidence="3 7" id="KW-1133">Transmembrane helix</keyword>
<dbReference type="EMBL" id="CAJFCJ010000003">
    <property type="protein sequence ID" value="CAD5113317.1"/>
    <property type="molecule type" value="Genomic_DNA"/>
</dbReference>
<reference evidence="10 11" key="1">
    <citation type="submission" date="2020-08" db="EMBL/GenBank/DDBJ databases">
        <authorList>
            <person name="Hejnol A."/>
        </authorList>
    </citation>
    <scope>NUCLEOTIDE SEQUENCE [LARGE SCALE GENOMIC DNA]</scope>
</reference>
<dbReference type="SUPFAM" id="SSF53822">
    <property type="entry name" value="Periplasmic binding protein-like I"/>
    <property type="match status" value="2"/>
</dbReference>
<accession>A0A7I8VD86</accession>
<evidence type="ECO:0000256" key="3">
    <source>
        <dbReference type="ARBA" id="ARBA00022989"/>
    </source>
</evidence>
<gene>
    <name evidence="10" type="ORF">DGYR_LOCUS2333</name>
</gene>
<dbReference type="InterPro" id="IPR001828">
    <property type="entry name" value="ANF_lig-bd_rcpt"/>
</dbReference>
<feature type="transmembrane region" description="Helical" evidence="7">
    <location>
        <begin position="992"/>
        <end position="1017"/>
    </location>
</feature>
<dbReference type="GO" id="GO:0016020">
    <property type="term" value="C:membrane"/>
    <property type="evidence" value="ECO:0007669"/>
    <property type="project" value="UniProtKB-SubCell"/>
</dbReference>
<dbReference type="GO" id="GO:0004930">
    <property type="term" value="F:G protein-coupled receptor activity"/>
    <property type="evidence" value="ECO:0007669"/>
    <property type="project" value="InterPro"/>
</dbReference>
<name>A0A7I8VD86_9ANNE</name>
<keyword evidence="4 7" id="KW-0472">Membrane</keyword>
<evidence type="ECO:0000256" key="8">
    <source>
        <dbReference type="SAM" id="SignalP"/>
    </source>
</evidence>
<dbReference type="InterPro" id="IPR000337">
    <property type="entry name" value="GPCR_3"/>
</dbReference>
<dbReference type="PANTHER" id="PTHR24060">
    <property type="entry name" value="METABOTROPIC GLUTAMATE RECEPTOR"/>
    <property type="match status" value="1"/>
</dbReference>
<evidence type="ECO:0000256" key="1">
    <source>
        <dbReference type="ARBA" id="ARBA00004141"/>
    </source>
</evidence>
<proteinExistence type="predicted"/>
<keyword evidence="11" id="KW-1185">Reference proteome</keyword>
<evidence type="ECO:0000259" key="9">
    <source>
        <dbReference type="Pfam" id="PF01094"/>
    </source>
</evidence>
<feature type="chain" id="PRO_5029829493" evidence="8">
    <location>
        <begin position="17"/>
        <end position="1083"/>
    </location>
</feature>
<evidence type="ECO:0000256" key="5">
    <source>
        <dbReference type="ARBA" id="ARBA00023170"/>
    </source>
</evidence>
<dbReference type="OrthoDB" id="425344at2759"/>
<dbReference type="PRINTS" id="PR00248">
    <property type="entry name" value="GPCRMGR"/>
</dbReference>
<keyword evidence="5" id="KW-0675">Receptor</keyword>
<dbReference type="Gene3D" id="3.40.50.2300">
    <property type="match status" value="4"/>
</dbReference>
<dbReference type="InterPro" id="IPR050726">
    <property type="entry name" value="mGluR"/>
</dbReference>
<feature type="domain" description="Receptor ligand binding region" evidence="9">
    <location>
        <begin position="54"/>
        <end position="414"/>
    </location>
</feature>
<comment type="subcellular location">
    <subcellularLocation>
        <location evidence="1">Membrane</location>
        <topology evidence="1">Multi-pass membrane protein</topology>
    </subcellularLocation>
</comment>
<feature type="signal peptide" evidence="8">
    <location>
        <begin position="1"/>
        <end position="16"/>
    </location>
</feature>
<keyword evidence="6" id="KW-0325">Glycoprotein</keyword>
<dbReference type="AlphaFoldDB" id="A0A7I8VD86"/>
<comment type="caution">
    <text evidence="10">The sequence shown here is derived from an EMBL/GenBank/DDBJ whole genome shotgun (WGS) entry which is preliminary data.</text>
</comment>
<dbReference type="Pfam" id="PF01094">
    <property type="entry name" value="ANF_receptor"/>
    <property type="match status" value="2"/>
</dbReference>
<evidence type="ECO:0000256" key="6">
    <source>
        <dbReference type="ARBA" id="ARBA00023180"/>
    </source>
</evidence>
<evidence type="ECO:0000313" key="10">
    <source>
        <dbReference type="EMBL" id="CAD5113317.1"/>
    </source>
</evidence>
<dbReference type="InterPro" id="IPR028082">
    <property type="entry name" value="Peripla_BP_I"/>
</dbReference>
<protein>
    <submittedName>
        <fullName evidence="10">DgyrCDS2493</fullName>
    </submittedName>
</protein>
<feature type="domain" description="Receptor ligand binding region" evidence="9">
    <location>
        <begin position="573"/>
        <end position="943"/>
    </location>
</feature>
<evidence type="ECO:0000256" key="4">
    <source>
        <dbReference type="ARBA" id="ARBA00023136"/>
    </source>
</evidence>